<evidence type="ECO:0000256" key="1">
    <source>
        <dbReference type="SAM" id="MobiDB-lite"/>
    </source>
</evidence>
<evidence type="ECO:0000313" key="2">
    <source>
        <dbReference type="EMBL" id="GAA3899080.1"/>
    </source>
</evidence>
<keyword evidence="3" id="KW-1185">Reference proteome</keyword>
<name>A0ABP7LDX5_9ACTN</name>
<organism evidence="2 3">
    <name type="scientific">Streptomyces lannensis</name>
    <dbReference type="NCBI Taxonomy" id="766498"/>
    <lineage>
        <taxon>Bacteria</taxon>
        <taxon>Bacillati</taxon>
        <taxon>Actinomycetota</taxon>
        <taxon>Actinomycetes</taxon>
        <taxon>Kitasatosporales</taxon>
        <taxon>Streptomycetaceae</taxon>
        <taxon>Streptomyces</taxon>
    </lineage>
</organism>
<gene>
    <name evidence="2" type="ORF">GCM10022207_79590</name>
</gene>
<reference evidence="3" key="1">
    <citation type="journal article" date="2019" name="Int. J. Syst. Evol. Microbiol.">
        <title>The Global Catalogue of Microorganisms (GCM) 10K type strain sequencing project: providing services to taxonomists for standard genome sequencing and annotation.</title>
        <authorList>
            <consortium name="The Broad Institute Genomics Platform"/>
            <consortium name="The Broad Institute Genome Sequencing Center for Infectious Disease"/>
            <person name="Wu L."/>
            <person name="Ma J."/>
        </authorList>
    </citation>
    <scope>NUCLEOTIDE SEQUENCE [LARGE SCALE GENOMIC DNA]</scope>
    <source>
        <strain evidence="3">JCM 16578</strain>
    </source>
</reference>
<dbReference type="EMBL" id="BAAAZA010000041">
    <property type="protein sequence ID" value="GAA3899080.1"/>
    <property type="molecule type" value="Genomic_DNA"/>
</dbReference>
<comment type="caution">
    <text evidence="2">The sequence shown here is derived from an EMBL/GenBank/DDBJ whole genome shotgun (WGS) entry which is preliminary data.</text>
</comment>
<protein>
    <submittedName>
        <fullName evidence="2">Uncharacterized protein</fullName>
    </submittedName>
</protein>
<evidence type="ECO:0000313" key="3">
    <source>
        <dbReference type="Proteomes" id="UP001501563"/>
    </source>
</evidence>
<accession>A0ABP7LDX5</accession>
<dbReference type="Proteomes" id="UP001501563">
    <property type="component" value="Unassembled WGS sequence"/>
</dbReference>
<feature type="region of interest" description="Disordered" evidence="1">
    <location>
        <begin position="1"/>
        <end position="32"/>
    </location>
</feature>
<sequence length="78" mass="8656">MTGRLVVPDESRGRAGGKLARPHRAQARHTETSLAWRPVREGRPGVLERLNQAMHYIEEHLDGPIDAAELARIAVTPL</sequence>
<proteinExistence type="predicted"/>